<dbReference type="Proteomes" id="UP000007879">
    <property type="component" value="Unassembled WGS sequence"/>
</dbReference>
<reference evidence="10" key="1">
    <citation type="journal article" date="2010" name="Nature">
        <title>The Amphimedon queenslandica genome and the evolution of animal complexity.</title>
        <authorList>
            <person name="Srivastava M."/>
            <person name="Simakov O."/>
            <person name="Chapman J."/>
            <person name="Fahey B."/>
            <person name="Gauthier M.E."/>
            <person name="Mitros T."/>
            <person name="Richards G.S."/>
            <person name="Conaco C."/>
            <person name="Dacre M."/>
            <person name="Hellsten U."/>
            <person name="Larroux C."/>
            <person name="Putnam N.H."/>
            <person name="Stanke M."/>
            <person name="Adamska M."/>
            <person name="Darling A."/>
            <person name="Degnan S.M."/>
            <person name="Oakley T.H."/>
            <person name="Plachetzki D.C."/>
            <person name="Zhai Y."/>
            <person name="Adamski M."/>
            <person name="Calcino A."/>
            <person name="Cummins S.F."/>
            <person name="Goodstein D.M."/>
            <person name="Harris C."/>
            <person name="Jackson D.J."/>
            <person name="Leys S.P."/>
            <person name="Shu S."/>
            <person name="Woodcroft B.J."/>
            <person name="Vervoort M."/>
            <person name="Kosik K.S."/>
            <person name="Manning G."/>
            <person name="Degnan B.M."/>
            <person name="Rokhsar D.S."/>
        </authorList>
    </citation>
    <scope>NUCLEOTIDE SEQUENCE [LARGE SCALE GENOMIC DNA]</scope>
</reference>
<dbReference type="InterPro" id="IPR000960">
    <property type="entry name" value="Flavin_mOase"/>
</dbReference>
<gene>
    <name evidence="9" type="primary">100639487</name>
</gene>
<keyword evidence="7 8" id="KW-0503">Monooxygenase</keyword>
<evidence type="ECO:0000256" key="8">
    <source>
        <dbReference type="RuleBase" id="RU361177"/>
    </source>
</evidence>
<protein>
    <recommendedName>
        <fullName evidence="8">Flavin-containing monooxygenase</fullName>
        <ecNumber evidence="8">1.-.-.-</ecNumber>
    </recommendedName>
</protein>
<dbReference type="EC" id="1.-.-.-" evidence="8"/>
<evidence type="ECO:0000256" key="4">
    <source>
        <dbReference type="ARBA" id="ARBA00022827"/>
    </source>
</evidence>
<keyword evidence="4 8" id="KW-0274">FAD</keyword>
<dbReference type="InterPro" id="IPR036188">
    <property type="entry name" value="FAD/NAD-bd_sf"/>
</dbReference>
<reference evidence="9" key="2">
    <citation type="submission" date="2017-05" db="UniProtKB">
        <authorList>
            <consortium name="EnsemblMetazoa"/>
        </authorList>
    </citation>
    <scope>IDENTIFICATION</scope>
</reference>
<dbReference type="GO" id="GO:0050661">
    <property type="term" value="F:NADP binding"/>
    <property type="evidence" value="ECO:0007669"/>
    <property type="project" value="InterPro"/>
</dbReference>
<evidence type="ECO:0000313" key="9">
    <source>
        <dbReference type="EnsemblMetazoa" id="Aqu2.1.31160_001"/>
    </source>
</evidence>
<comment type="cofactor">
    <cofactor evidence="1 8">
        <name>FAD</name>
        <dbReference type="ChEBI" id="CHEBI:57692"/>
    </cofactor>
</comment>
<evidence type="ECO:0000256" key="1">
    <source>
        <dbReference type="ARBA" id="ARBA00001974"/>
    </source>
</evidence>
<sequence>MAGKRQVAVIGAGLSGLCCLQHLSKYPEQFELTCYEQTQEIGGTWVYTDKTDIDNEKGLHIHSSMYKNLRVNIPKQIMCYPDFPFKDSLPTFPHHTDVLEYIKQYTDHYNLHKYIHYNSEATNVRPLFPPSPSGSSECQWEVTVRDVLSGKEVRKLYDIIMICTGKFFKPYCDIDGLQHFKGIVVHSHNYRVPELFTGQRVLVIGAGESGTDISLEVAKTAKEVLVSHSGSMKKRYDSIPPNMHDVSRVSSIKECGSVLLEDGSVIPNEDIDAILPCTGYEYEFPFLSPECSIGITDHRVHPLYKHMVNTKFPSMAFIGLNYRIIPSAVVESQVKYYLSVLLGNTKLPSREEMEADANRDYQHRLDNGFKVRDAHSLSGDLQWAYTDSLAEEGGFEPVKSFVKEVARFITKQRMSNINYRKVEIEVMDDNKWKVL</sequence>
<dbReference type="InParanoid" id="A0A1X7UT45"/>
<dbReference type="FunFam" id="3.50.50.60:FF:000138">
    <property type="entry name" value="Flavin-containing monooxygenase"/>
    <property type="match status" value="1"/>
</dbReference>
<dbReference type="AlphaFoldDB" id="A0A1X7UT45"/>
<accession>A0A1X7UT45</accession>
<dbReference type="InterPro" id="IPR020946">
    <property type="entry name" value="Flavin_mOase-like"/>
</dbReference>
<organism evidence="9">
    <name type="scientific">Amphimedon queenslandica</name>
    <name type="common">Sponge</name>
    <dbReference type="NCBI Taxonomy" id="400682"/>
    <lineage>
        <taxon>Eukaryota</taxon>
        <taxon>Metazoa</taxon>
        <taxon>Porifera</taxon>
        <taxon>Demospongiae</taxon>
        <taxon>Heteroscleromorpha</taxon>
        <taxon>Haplosclerida</taxon>
        <taxon>Niphatidae</taxon>
        <taxon>Amphimedon</taxon>
    </lineage>
</organism>
<keyword evidence="10" id="KW-1185">Reference proteome</keyword>
<evidence type="ECO:0000256" key="7">
    <source>
        <dbReference type="ARBA" id="ARBA00023033"/>
    </source>
</evidence>
<evidence type="ECO:0000256" key="3">
    <source>
        <dbReference type="ARBA" id="ARBA00022630"/>
    </source>
</evidence>
<dbReference type="GO" id="GO:0004499">
    <property type="term" value="F:N,N-dimethylaniline monooxygenase activity"/>
    <property type="evidence" value="ECO:0007669"/>
    <property type="project" value="InterPro"/>
</dbReference>
<evidence type="ECO:0000256" key="2">
    <source>
        <dbReference type="ARBA" id="ARBA00009183"/>
    </source>
</evidence>
<dbReference type="EnsemblMetazoa" id="XM_003386783.3">
    <property type="protein sequence ID" value="XP_003386831.1"/>
    <property type="gene ID" value="LOC100639487"/>
</dbReference>
<comment type="similarity">
    <text evidence="2 8">Belongs to the FMO family.</text>
</comment>
<keyword evidence="3 8" id="KW-0285">Flavoprotein</keyword>
<dbReference type="PANTHER" id="PTHR23023">
    <property type="entry name" value="DIMETHYLANILINE MONOOXYGENASE"/>
    <property type="match status" value="1"/>
</dbReference>
<dbReference type="GO" id="GO:0050660">
    <property type="term" value="F:flavin adenine dinucleotide binding"/>
    <property type="evidence" value="ECO:0007669"/>
    <property type="project" value="InterPro"/>
</dbReference>
<dbReference type="STRING" id="400682.A0A1X7UT45"/>
<dbReference type="eggNOG" id="KOG1399">
    <property type="taxonomic scope" value="Eukaryota"/>
</dbReference>
<dbReference type="SUPFAM" id="SSF51905">
    <property type="entry name" value="FAD/NAD(P)-binding domain"/>
    <property type="match status" value="2"/>
</dbReference>
<evidence type="ECO:0000256" key="5">
    <source>
        <dbReference type="ARBA" id="ARBA00022857"/>
    </source>
</evidence>
<name>A0A1X7UT45_AMPQE</name>
<dbReference type="PIRSF" id="PIRSF000332">
    <property type="entry name" value="FMO"/>
    <property type="match status" value="1"/>
</dbReference>
<keyword evidence="5" id="KW-0521">NADP</keyword>
<proteinExistence type="inferred from homology"/>
<dbReference type="EnsemblMetazoa" id="Aqu2.1.31160_001">
    <property type="protein sequence ID" value="Aqu2.1.31160_001"/>
    <property type="gene ID" value="Aqu2.1.31160"/>
</dbReference>
<evidence type="ECO:0000313" key="10">
    <source>
        <dbReference type="Proteomes" id="UP000007879"/>
    </source>
</evidence>
<dbReference type="InterPro" id="IPR050346">
    <property type="entry name" value="FMO-like"/>
</dbReference>
<dbReference type="Pfam" id="PF00743">
    <property type="entry name" value="FMO-like"/>
    <property type="match status" value="2"/>
</dbReference>
<dbReference type="Gene3D" id="3.50.50.60">
    <property type="entry name" value="FAD/NAD(P)-binding domain"/>
    <property type="match status" value="2"/>
</dbReference>
<dbReference type="PRINTS" id="PR00370">
    <property type="entry name" value="FMOXYGENASE"/>
</dbReference>
<dbReference type="OrthoDB" id="66881at2759"/>
<keyword evidence="6 8" id="KW-0560">Oxidoreductase</keyword>
<evidence type="ECO:0000256" key="6">
    <source>
        <dbReference type="ARBA" id="ARBA00023002"/>
    </source>
</evidence>
<dbReference type="KEGG" id="aqu:100639487"/>